<feature type="transmembrane region" description="Helical" evidence="11">
    <location>
        <begin position="292"/>
        <end position="310"/>
    </location>
</feature>
<dbReference type="InterPro" id="IPR003593">
    <property type="entry name" value="AAA+_ATPase"/>
</dbReference>
<feature type="region of interest" description="Disordered" evidence="10">
    <location>
        <begin position="1"/>
        <end position="21"/>
    </location>
</feature>
<feature type="transmembrane region" description="Helical" evidence="11">
    <location>
        <begin position="1006"/>
        <end position="1024"/>
    </location>
</feature>
<dbReference type="Pfam" id="PF08370">
    <property type="entry name" value="PDR_assoc"/>
    <property type="match status" value="1"/>
</dbReference>
<comment type="subcellular location">
    <subcellularLocation>
        <location evidence="1">Membrane</location>
        <topology evidence="1">Multi-pass membrane protein</topology>
    </subcellularLocation>
</comment>
<dbReference type="GO" id="GO:0005524">
    <property type="term" value="F:ATP binding"/>
    <property type="evidence" value="ECO:0007669"/>
    <property type="project" value="UniProtKB-KW"/>
</dbReference>
<protein>
    <submittedName>
        <fullName evidence="13">Abc transporter g family member 38</fullName>
    </submittedName>
</protein>
<accession>A0AAW0KY47</accession>
<keyword evidence="8 11" id="KW-1133">Transmembrane helix</keyword>
<feature type="compositionally biased region" description="Polar residues" evidence="10">
    <location>
        <begin position="9"/>
        <end position="20"/>
    </location>
</feature>
<evidence type="ECO:0000256" key="5">
    <source>
        <dbReference type="ARBA" id="ARBA00022737"/>
    </source>
</evidence>
<dbReference type="SUPFAM" id="SSF52540">
    <property type="entry name" value="P-loop containing nucleoside triphosphate hydrolases"/>
    <property type="match status" value="2"/>
</dbReference>
<dbReference type="AlphaFoldDB" id="A0AAW0KY47"/>
<gene>
    <name evidence="13" type="primary">ABCG38</name>
    <name evidence="13" type="ORF">CFP56_012829</name>
</gene>
<evidence type="ECO:0000256" key="3">
    <source>
        <dbReference type="ARBA" id="ARBA00022448"/>
    </source>
</evidence>
<evidence type="ECO:0000256" key="6">
    <source>
        <dbReference type="ARBA" id="ARBA00022741"/>
    </source>
</evidence>
<evidence type="ECO:0000259" key="12">
    <source>
        <dbReference type="PROSITE" id="PS50893"/>
    </source>
</evidence>
<keyword evidence="3" id="KW-0813">Transport</keyword>
<reference evidence="13 14" key="1">
    <citation type="journal article" date="2018" name="Sci. Data">
        <title>The draft genome sequence of cork oak.</title>
        <authorList>
            <person name="Ramos A.M."/>
            <person name="Usie A."/>
            <person name="Barbosa P."/>
            <person name="Barros P.M."/>
            <person name="Capote T."/>
            <person name="Chaves I."/>
            <person name="Simoes F."/>
            <person name="Abreu I."/>
            <person name="Carrasquinho I."/>
            <person name="Faro C."/>
            <person name="Guimaraes J.B."/>
            <person name="Mendonca D."/>
            <person name="Nobrega F."/>
            <person name="Rodrigues L."/>
            <person name="Saibo N.J.M."/>
            <person name="Varela M.C."/>
            <person name="Egas C."/>
            <person name="Matos J."/>
            <person name="Miguel C.M."/>
            <person name="Oliveira M.M."/>
            <person name="Ricardo C.P."/>
            <person name="Goncalves S."/>
        </authorList>
    </citation>
    <scope>NUCLEOTIDE SEQUENCE [LARGE SCALE GENOMIC DNA]</scope>
    <source>
        <strain evidence="14">cv. HL8</strain>
    </source>
</reference>
<evidence type="ECO:0000256" key="7">
    <source>
        <dbReference type="ARBA" id="ARBA00022840"/>
    </source>
</evidence>
<evidence type="ECO:0000313" key="13">
    <source>
        <dbReference type="EMBL" id="KAK7843223.1"/>
    </source>
</evidence>
<dbReference type="Pfam" id="PF01061">
    <property type="entry name" value="ABC2_membrane"/>
    <property type="match status" value="2"/>
</dbReference>
<evidence type="ECO:0000256" key="8">
    <source>
        <dbReference type="ARBA" id="ARBA00022989"/>
    </source>
</evidence>
<dbReference type="FunFam" id="3.40.50.300:FF:000059">
    <property type="entry name" value="ABC transporter G family member 40"/>
    <property type="match status" value="1"/>
</dbReference>
<feature type="transmembrane region" description="Helical" evidence="11">
    <location>
        <begin position="595"/>
        <end position="621"/>
    </location>
</feature>
<dbReference type="InterPro" id="IPR013581">
    <property type="entry name" value="PDR_assoc"/>
</dbReference>
<dbReference type="Gene3D" id="3.40.50.300">
    <property type="entry name" value="P-loop containing nucleotide triphosphate hydrolases"/>
    <property type="match status" value="2"/>
</dbReference>
<dbReference type="SMART" id="SM00382">
    <property type="entry name" value="AAA"/>
    <property type="match status" value="1"/>
</dbReference>
<comment type="caution">
    <text evidence="13">The sequence shown here is derived from an EMBL/GenBank/DDBJ whole genome shotgun (WGS) entry which is preliminary data.</text>
</comment>
<feature type="region of interest" description="Disordered" evidence="10">
    <location>
        <begin position="631"/>
        <end position="663"/>
    </location>
</feature>
<keyword evidence="6" id="KW-0547">Nucleotide-binding</keyword>
<evidence type="ECO:0000256" key="9">
    <source>
        <dbReference type="ARBA" id="ARBA00023136"/>
    </source>
</evidence>
<dbReference type="InterPro" id="IPR027417">
    <property type="entry name" value="P-loop_NTPase"/>
</dbReference>
<dbReference type="Proteomes" id="UP000237347">
    <property type="component" value="Unassembled WGS sequence"/>
</dbReference>
<sequence length="1100" mass="123783">MEFGHYRSHSNVTSTCTSRDTFQEDDEQALERAALEKLPTYDRARKGLLHGVTGDFKEIDLKMLRIQEKRELLDRVFSNVDQNEEYLKKLKKRIGGYLALNGKKYELVILPLHLRLYLYHDFSVLKGIADYLHLVRNRKAKFSTLSNIGSAFRTPGSGKSTLLKALSGQLDSKIKFSRKVTYNGHEMHEFVPQRTSPYISQYDIHIPLLTVRETLTFSAKCQGVGTGYVLKEHEEDIVTDYVLKILGLDVCADTIVGNEMIRGISGGQKKRVTTGRLTYIRGKPSLAIGRCWLVLRMRFLWTIYLMVLTVQPRFRSLIQSGSQFTSSTKAFKSFHVGRSIQREPATPFKRSKSHPAALTRFKYGANMKELMKACFSKEVILMKRSVSISKLLQSSIVATVFAQAKKHHDTLEDGIVYLGALYFGLSSIMFAAQFELPQTIDKLPVFEKQRDLLFYPSWAFSLPVAILGIPLSLIDVVLWVAPTYFLIGFDPSGIRSVQKIPIILTKHQFSFHGLCIVTLLHFFCFRWLRHFLLLAAHAQMSYALFRCMGALSRDHVIANTAGSLAIICLLVRNGTEEALGISVLKARGLFTSPQWPWIGLFALIGYIFLLNGICTLALAYLNEYGKVQGVSQSKNTSEEKHTNRISETEVSKAQESGTSSSKIRVQGVSQNRLELLKGVSGAFRPRVLTALMGISGAGKTTLLDVLAGRKNSRFVEGNITVSGYPKRQETFARVSGYCEQNDIHSPLVTVYESLLYSAWLRLPPAVYVEEVMELVELTTLRDALIGFPNVTGLSTEQCKRLTIAVELVANPSIIFMDEPTTGLDARAAVIVMRTVRNIVDTGRTVVCTIHLPSNDIFESFDEDIPEIDRIEDGYNPATWALEQTTGEKEGVRNKAFIRELSTPPPDSQELHFPSKYSQSFFTQCTVCLWKQHKLYWRNTTYNAVTAEQGIFSGLGALYTTLLFLGFNSASVVQPVIVAERTIHYKERAAGMYSALPYAMAQVAMEIPYTFAMVFMNSAIVYPMIGYEWTSTKFFHYLLYQFFTVLSLIYYGMMVIGISPNLQVSFVISGALYTTWNLFTGFVIPQKAYIGSGFGHEILLL</sequence>
<feature type="compositionally biased region" description="Basic and acidic residues" evidence="10">
    <location>
        <begin position="636"/>
        <end position="652"/>
    </location>
</feature>
<evidence type="ECO:0000256" key="11">
    <source>
        <dbReference type="SAM" id="Phobius"/>
    </source>
</evidence>
<dbReference type="EMBL" id="PKMF04000208">
    <property type="protein sequence ID" value="KAK7843223.1"/>
    <property type="molecule type" value="Genomic_DNA"/>
</dbReference>
<dbReference type="GO" id="GO:0140359">
    <property type="term" value="F:ABC-type transporter activity"/>
    <property type="evidence" value="ECO:0007669"/>
    <property type="project" value="InterPro"/>
</dbReference>
<dbReference type="InterPro" id="IPR003439">
    <property type="entry name" value="ABC_transporter-like_ATP-bd"/>
</dbReference>
<evidence type="ECO:0000313" key="14">
    <source>
        <dbReference type="Proteomes" id="UP000237347"/>
    </source>
</evidence>
<dbReference type="GO" id="GO:0016887">
    <property type="term" value="F:ATP hydrolysis activity"/>
    <property type="evidence" value="ECO:0007669"/>
    <property type="project" value="InterPro"/>
</dbReference>
<dbReference type="Pfam" id="PF00005">
    <property type="entry name" value="ABC_tran"/>
    <property type="match status" value="2"/>
</dbReference>
<evidence type="ECO:0000256" key="1">
    <source>
        <dbReference type="ARBA" id="ARBA00004141"/>
    </source>
</evidence>
<evidence type="ECO:0000256" key="2">
    <source>
        <dbReference type="ARBA" id="ARBA00006012"/>
    </source>
</evidence>
<keyword evidence="9 11" id="KW-0472">Membrane</keyword>
<keyword evidence="5" id="KW-0677">Repeat</keyword>
<dbReference type="PROSITE" id="PS50893">
    <property type="entry name" value="ABC_TRANSPORTER_2"/>
    <property type="match status" value="1"/>
</dbReference>
<feature type="transmembrane region" description="Helical" evidence="11">
    <location>
        <begin position="508"/>
        <end position="528"/>
    </location>
</feature>
<evidence type="ECO:0000256" key="10">
    <source>
        <dbReference type="SAM" id="MobiDB-lite"/>
    </source>
</evidence>
<keyword evidence="4 11" id="KW-0812">Transmembrane</keyword>
<keyword evidence="7" id="KW-0067">ATP-binding</keyword>
<comment type="similarity">
    <text evidence="2">Belongs to the ABC transporter superfamily. ABCG family. PDR (TC 3.A.1.205) subfamily.</text>
</comment>
<feature type="transmembrane region" description="Helical" evidence="11">
    <location>
        <begin position="1063"/>
        <end position="1083"/>
    </location>
</feature>
<feature type="transmembrane region" description="Helical" evidence="11">
    <location>
        <begin position="1036"/>
        <end position="1057"/>
    </location>
</feature>
<dbReference type="GO" id="GO:0016020">
    <property type="term" value="C:membrane"/>
    <property type="evidence" value="ECO:0007669"/>
    <property type="project" value="UniProtKB-SubCell"/>
</dbReference>
<dbReference type="PANTHER" id="PTHR48040:SF45">
    <property type="entry name" value="PLEIOTROPIC DRUG RESISTANCE PROTEIN 1-LIKE"/>
    <property type="match status" value="1"/>
</dbReference>
<feature type="domain" description="ABC transporter" evidence="12">
    <location>
        <begin position="645"/>
        <end position="897"/>
    </location>
</feature>
<feature type="transmembrane region" description="Helical" evidence="11">
    <location>
        <begin position="415"/>
        <end position="434"/>
    </location>
</feature>
<name>A0AAW0KY47_QUESU</name>
<organism evidence="13 14">
    <name type="scientific">Quercus suber</name>
    <name type="common">Cork oak</name>
    <dbReference type="NCBI Taxonomy" id="58331"/>
    <lineage>
        <taxon>Eukaryota</taxon>
        <taxon>Viridiplantae</taxon>
        <taxon>Streptophyta</taxon>
        <taxon>Embryophyta</taxon>
        <taxon>Tracheophyta</taxon>
        <taxon>Spermatophyta</taxon>
        <taxon>Magnoliopsida</taxon>
        <taxon>eudicotyledons</taxon>
        <taxon>Gunneridae</taxon>
        <taxon>Pentapetalae</taxon>
        <taxon>rosids</taxon>
        <taxon>fabids</taxon>
        <taxon>Fagales</taxon>
        <taxon>Fagaceae</taxon>
        <taxon>Quercus</taxon>
    </lineage>
</organism>
<dbReference type="PANTHER" id="PTHR48040">
    <property type="entry name" value="PLEIOTROPIC DRUG RESISTANCE PROTEIN 1-LIKE ISOFORM X1"/>
    <property type="match status" value="1"/>
</dbReference>
<proteinExistence type="inferred from homology"/>
<keyword evidence="14" id="KW-1185">Reference proteome</keyword>
<dbReference type="InterPro" id="IPR013525">
    <property type="entry name" value="ABC2_TM"/>
</dbReference>
<feature type="compositionally biased region" description="Polar residues" evidence="10">
    <location>
        <begin position="653"/>
        <end position="663"/>
    </location>
</feature>
<feature type="transmembrane region" description="Helical" evidence="11">
    <location>
        <begin position="454"/>
        <end position="487"/>
    </location>
</feature>
<evidence type="ECO:0000256" key="4">
    <source>
        <dbReference type="ARBA" id="ARBA00022692"/>
    </source>
</evidence>